<sequence length="70" mass="8218">MDTTVVSPFARAKTVVFRRLITFRHYLNATKTCARALREARRRRKQQAKDARLRDFFAWCSGCEAYGSIF</sequence>
<keyword evidence="2" id="KW-1185">Reference proteome</keyword>
<dbReference type="Proteomes" id="UP001211872">
    <property type="component" value="Chromosome"/>
</dbReference>
<protein>
    <submittedName>
        <fullName evidence="1">Uncharacterized protein</fullName>
    </submittedName>
</protein>
<accession>A0ABY7PLH6</accession>
<gene>
    <name evidence="1" type="ORF">O9Z63_10805</name>
</gene>
<dbReference type="EMBL" id="CP115396">
    <property type="protein sequence ID" value="WBO82875.1"/>
    <property type="molecule type" value="Genomic_DNA"/>
</dbReference>
<organism evidence="1 2">
    <name type="scientific">Hymenobacter yonginensis</name>
    <dbReference type="NCBI Taxonomy" id="748197"/>
    <lineage>
        <taxon>Bacteria</taxon>
        <taxon>Pseudomonadati</taxon>
        <taxon>Bacteroidota</taxon>
        <taxon>Cytophagia</taxon>
        <taxon>Cytophagales</taxon>
        <taxon>Hymenobacteraceae</taxon>
        <taxon>Hymenobacter</taxon>
    </lineage>
</organism>
<dbReference type="RefSeq" id="WP_270125211.1">
    <property type="nucleotide sequence ID" value="NZ_CP115396.1"/>
</dbReference>
<proteinExistence type="predicted"/>
<name>A0ABY7PLH6_9BACT</name>
<reference evidence="1 2" key="1">
    <citation type="journal article" date="2011" name="Int. J. Syst. Evol. Microbiol.">
        <title>Hymenobacter yonginensis sp. nov., isolated from a mesotrophic artificial lake.</title>
        <authorList>
            <person name="Joung Y."/>
            <person name="Cho S.H."/>
            <person name="Kim H."/>
            <person name="Kim S.B."/>
            <person name="Joh K."/>
        </authorList>
    </citation>
    <scope>NUCLEOTIDE SEQUENCE [LARGE SCALE GENOMIC DNA]</scope>
    <source>
        <strain evidence="1 2">KCTC 22745</strain>
    </source>
</reference>
<evidence type="ECO:0000313" key="2">
    <source>
        <dbReference type="Proteomes" id="UP001211872"/>
    </source>
</evidence>
<evidence type="ECO:0000313" key="1">
    <source>
        <dbReference type="EMBL" id="WBO82875.1"/>
    </source>
</evidence>